<comment type="subunit">
    <text evidence="9">Forms a complex with SecD. Part of the essential Sec protein translocation apparatus which comprises SecA, SecYEG and auxiliary proteins SecDF. Other proteins may also be involved.</text>
</comment>
<keyword evidence="7 9" id="KW-0811">Translocation</keyword>
<dbReference type="PRINTS" id="PR01755">
    <property type="entry name" value="SECFTRNLCASE"/>
</dbReference>
<dbReference type="GO" id="GO:0015450">
    <property type="term" value="F:protein-transporting ATPase activity"/>
    <property type="evidence" value="ECO:0007669"/>
    <property type="project" value="InterPro"/>
</dbReference>
<comment type="subcellular location">
    <subcellularLocation>
        <location evidence="1 9">Cell membrane</location>
        <topology evidence="1 9">Multi-pass membrane protein</topology>
    </subcellularLocation>
</comment>
<evidence type="ECO:0000256" key="2">
    <source>
        <dbReference type="ARBA" id="ARBA00022448"/>
    </source>
</evidence>
<dbReference type="GO" id="GO:0006605">
    <property type="term" value="P:protein targeting"/>
    <property type="evidence" value="ECO:0007669"/>
    <property type="project" value="UniProtKB-UniRule"/>
</dbReference>
<evidence type="ECO:0000259" key="10">
    <source>
        <dbReference type="Pfam" id="PF02355"/>
    </source>
</evidence>
<feature type="transmembrane region" description="Helical" evidence="9">
    <location>
        <begin position="150"/>
        <end position="176"/>
    </location>
</feature>
<feature type="transmembrane region" description="Helical" evidence="9">
    <location>
        <begin position="122"/>
        <end position="143"/>
    </location>
</feature>
<comment type="similarity">
    <text evidence="9">Belongs to the SecD/SecF family. SecF subfamily.</text>
</comment>
<feature type="transmembrane region" description="Helical" evidence="9">
    <location>
        <begin position="5"/>
        <end position="27"/>
    </location>
</feature>
<evidence type="ECO:0000313" key="11">
    <source>
        <dbReference type="EMBL" id="MCA9389872.1"/>
    </source>
</evidence>
<name>A0A955LGI7_UNCKA</name>
<keyword evidence="3 9" id="KW-1003">Cell membrane</keyword>
<evidence type="ECO:0000256" key="5">
    <source>
        <dbReference type="ARBA" id="ARBA00022927"/>
    </source>
</evidence>
<dbReference type="Pfam" id="PF02355">
    <property type="entry name" value="SecD_SecF_C"/>
    <property type="match status" value="1"/>
</dbReference>
<evidence type="ECO:0000313" key="12">
    <source>
        <dbReference type="Proteomes" id="UP000701698"/>
    </source>
</evidence>
<evidence type="ECO:0000256" key="6">
    <source>
        <dbReference type="ARBA" id="ARBA00022989"/>
    </source>
</evidence>
<dbReference type="Proteomes" id="UP000701698">
    <property type="component" value="Unassembled WGS sequence"/>
</dbReference>
<feature type="transmembrane region" description="Helical" evidence="9">
    <location>
        <begin position="257"/>
        <end position="284"/>
    </location>
</feature>
<dbReference type="PANTHER" id="PTHR30081">
    <property type="entry name" value="PROTEIN-EXPORT MEMBRANE PROTEIN SEC"/>
    <property type="match status" value="1"/>
</dbReference>
<keyword evidence="8 9" id="KW-0472">Membrane</keyword>
<dbReference type="InterPro" id="IPR005665">
    <property type="entry name" value="SecF_bac"/>
</dbReference>
<dbReference type="HAMAP" id="MF_01464_B">
    <property type="entry name" value="SecF_B"/>
    <property type="match status" value="1"/>
</dbReference>
<dbReference type="PANTHER" id="PTHR30081:SF8">
    <property type="entry name" value="PROTEIN TRANSLOCASE SUBUNIT SECF"/>
    <property type="match status" value="1"/>
</dbReference>
<evidence type="ECO:0000256" key="7">
    <source>
        <dbReference type="ARBA" id="ARBA00023010"/>
    </source>
</evidence>
<comment type="function">
    <text evidence="9">Part of the Sec protein translocase complex. Interacts with the SecYEG preprotein conducting channel. SecDF uses the proton motive force (PMF) to complete protein translocation after the ATP-dependent function of SecA.</text>
</comment>
<dbReference type="InterPro" id="IPR048634">
    <property type="entry name" value="SecD_SecF_C"/>
</dbReference>
<dbReference type="Gene3D" id="1.20.1640.10">
    <property type="entry name" value="Multidrug efflux transporter AcrB transmembrane domain"/>
    <property type="match status" value="1"/>
</dbReference>
<evidence type="ECO:0000256" key="4">
    <source>
        <dbReference type="ARBA" id="ARBA00022692"/>
    </source>
</evidence>
<dbReference type="EMBL" id="JAGQKX010000007">
    <property type="protein sequence ID" value="MCA9389872.1"/>
    <property type="molecule type" value="Genomic_DNA"/>
</dbReference>
<evidence type="ECO:0000256" key="8">
    <source>
        <dbReference type="ARBA" id="ARBA00023136"/>
    </source>
</evidence>
<keyword evidence="4 9" id="KW-0812">Transmembrane</keyword>
<feature type="transmembrane region" description="Helical" evidence="9">
    <location>
        <begin position="182"/>
        <end position="203"/>
    </location>
</feature>
<comment type="caution">
    <text evidence="11">The sequence shown here is derived from an EMBL/GenBank/DDBJ whole genome shotgun (WGS) entry which is preliminary data.</text>
</comment>
<proteinExistence type="inferred from homology"/>
<evidence type="ECO:0000256" key="3">
    <source>
        <dbReference type="ARBA" id="ARBA00022475"/>
    </source>
</evidence>
<protein>
    <recommendedName>
        <fullName evidence="9">Protein-export membrane protein SecF</fullName>
    </recommendedName>
</protein>
<organism evidence="11 12">
    <name type="scientific">candidate division WWE3 bacterium</name>
    <dbReference type="NCBI Taxonomy" id="2053526"/>
    <lineage>
        <taxon>Bacteria</taxon>
        <taxon>Katanobacteria</taxon>
    </lineage>
</organism>
<dbReference type="AlphaFoldDB" id="A0A955LGI7"/>
<dbReference type="GO" id="GO:0065002">
    <property type="term" value="P:intracellular protein transmembrane transport"/>
    <property type="evidence" value="ECO:0007669"/>
    <property type="project" value="UniProtKB-UniRule"/>
</dbReference>
<sequence length="292" mass="32492">MKYKWIYFAISGVVIIPGVISLALWGLRPSVDFIGGTVWELQLARDQGDWNEVQGQIDTLIENEGIEISGSTLNDQGVVQLRSSTITPDQKKTIQQKYQDEITTDITELRFETVGPSLGRELLIKTITGVSLAALLILAYIAWRFKEKMYGVCAVLAMLHDSIIVLGVFSLIGHFWGVEVDSLFVTAVLTILSFSVHDTIVVYDRIRESIRKYPKLTFIELINKAVGETLVRSINNSLTIIFMLSALLLLGGESIRWFVFALLVGTIAGTYSSTFTAAPLLALWSEKLKKSK</sequence>
<evidence type="ECO:0000256" key="9">
    <source>
        <dbReference type="HAMAP-Rule" id="MF_01464"/>
    </source>
</evidence>
<dbReference type="NCBIfam" id="TIGR00966">
    <property type="entry name" value="transloc_SecF"/>
    <property type="match status" value="1"/>
</dbReference>
<reference evidence="11" key="1">
    <citation type="submission" date="2020-04" db="EMBL/GenBank/DDBJ databases">
        <authorList>
            <person name="Zhang T."/>
        </authorList>
    </citation>
    <scope>NUCLEOTIDE SEQUENCE</scope>
    <source>
        <strain evidence="11">HKST-UBA01</strain>
    </source>
</reference>
<dbReference type="GO" id="GO:0043952">
    <property type="term" value="P:protein transport by the Sec complex"/>
    <property type="evidence" value="ECO:0007669"/>
    <property type="project" value="UniProtKB-UniRule"/>
</dbReference>
<keyword evidence="6 9" id="KW-1133">Transmembrane helix</keyword>
<feature type="domain" description="Protein export membrane protein SecD/SecF C-terminal" evidence="10">
    <location>
        <begin position="97"/>
        <end position="286"/>
    </location>
</feature>
<gene>
    <name evidence="9 11" type="primary">secF</name>
    <name evidence="11" type="ORF">KC571_00550</name>
</gene>
<dbReference type="InterPro" id="IPR022645">
    <property type="entry name" value="SecD/SecF_bac"/>
</dbReference>
<reference evidence="11" key="2">
    <citation type="journal article" date="2021" name="Microbiome">
        <title>Successional dynamics and alternative stable states in a saline activated sludge microbial community over 9 years.</title>
        <authorList>
            <person name="Wang Y."/>
            <person name="Ye J."/>
            <person name="Ju F."/>
            <person name="Liu L."/>
            <person name="Boyd J.A."/>
            <person name="Deng Y."/>
            <person name="Parks D.H."/>
            <person name="Jiang X."/>
            <person name="Yin X."/>
            <person name="Woodcroft B.J."/>
            <person name="Tyson G.W."/>
            <person name="Hugenholtz P."/>
            <person name="Polz M.F."/>
            <person name="Zhang T."/>
        </authorList>
    </citation>
    <scope>NUCLEOTIDE SEQUENCE</scope>
    <source>
        <strain evidence="11">HKST-UBA01</strain>
    </source>
</reference>
<keyword evidence="2 9" id="KW-0813">Transport</keyword>
<dbReference type="InterPro" id="IPR022813">
    <property type="entry name" value="SecD/SecF_arch_bac"/>
</dbReference>
<dbReference type="GO" id="GO:0005886">
    <property type="term" value="C:plasma membrane"/>
    <property type="evidence" value="ECO:0007669"/>
    <property type="project" value="UniProtKB-SubCell"/>
</dbReference>
<dbReference type="SUPFAM" id="SSF82866">
    <property type="entry name" value="Multidrug efflux transporter AcrB transmembrane domain"/>
    <property type="match status" value="1"/>
</dbReference>
<evidence type="ECO:0000256" key="1">
    <source>
        <dbReference type="ARBA" id="ARBA00004651"/>
    </source>
</evidence>
<feature type="transmembrane region" description="Helical" evidence="9">
    <location>
        <begin position="234"/>
        <end position="251"/>
    </location>
</feature>
<accession>A0A955LGI7</accession>
<keyword evidence="5 9" id="KW-0653">Protein transport</keyword>